<feature type="region of interest" description="Disordered" evidence="2">
    <location>
        <begin position="870"/>
        <end position="980"/>
    </location>
</feature>
<keyword evidence="1" id="KW-0064">Aspartyl protease</keyword>
<dbReference type="Pfam" id="PF07727">
    <property type="entry name" value="RVT_2"/>
    <property type="match status" value="1"/>
</dbReference>
<dbReference type="InterPro" id="IPR036397">
    <property type="entry name" value="RNaseH_sf"/>
</dbReference>
<feature type="region of interest" description="Disordered" evidence="2">
    <location>
        <begin position="438"/>
        <end position="457"/>
    </location>
</feature>
<dbReference type="InterPro" id="IPR012337">
    <property type="entry name" value="RNaseH-like_sf"/>
</dbReference>
<evidence type="ECO:0000256" key="2">
    <source>
        <dbReference type="SAM" id="MobiDB-lite"/>
    </source>
</evidence>
<feature type="compositionally biased region" description="Polar residues" evidence="2">
    <location>
        <begin position="377"/>
        <end position="404"/>
    </location>
</feature>
<accession>A0AAD6F0S8</accession>
<keyword evidence="1" id="KW-0645">Protease</keyword>
<dbReference type="PANTHER" id="PTHR11439:SF500">
    <property type="entry name" value="RNA-DIRECTED DNA POLYMERASE"/>
    <property type="match status" value="1"/>
</dbReference>
<keyword evidence="1" id="KW-0378">Hydrolase</keyword>
<proteinExistence type="predicted"/>
<name>A0AAD6F0S8_9POAL</name>
<dbReference type="InterPro" id="IPR054722">
    <property type="entry name" value="PolX-like_BBD"/>
</dbReference>
<feature type="region of interest" description="Disordered" evidence="2">
    <location>
        <begin position="1"/>
        <end position="28"/>
    </location>
</feature>
<dbReference type="SUPFAM" id="SSF53098">
    <property type="entry name" value="Ribonuclease H-like"/>
    <property type="match status" value="1"/>
</dbReference>
<dbReference type="SUPFAM" id="SSF56672">
    <property type="entry name" value="DNA/RNA polymerases"/>
    <property type="match status" value="1"/>
</dbReference>
<dbReference type="InterPro" id="IPR001584">
    <property type="entry name" value="Integrase_cat-core"/>
</dbReference>
<evidence type="ECO:0000259" key="3">
    <source>
        <dbReference type="PROSITE" id="PS50994"/>
    </source>
</evidence>
<feature type="compositionally biased region" description="Low complexity" evidence="2">
    <location>
        <begin position="931"/>
        <end position="967"/>
    </location>
</feature>
<feature type="region of interest" description="Disordered" evidence="2">
    <location>
        <begin position="336"/>
        <end position="404"/>
    </location>
</feature>
<dbReference type="Pfam" id="PF14223">
    <property type="entry name" value="Retrotran_gag_2"/>
    <property type="match status" value="1"/>
</dbReference>
<dbReference type="CDD" id="cd09272">
    <property type="entry name" value="RNase_HI_RT_Ty1"/>
    <property type="match status" value="1"/>
</dbReference>
<gene>
    <name evidence="4" type="ORF">LUZ61_012077</name>
</gene>
<dbReference type="InterPro" id="IPR043502">
    <property type="entry name" value="DNA/RNA_pol_sf"/>
</dbReference>
<feature type="compositionally biased region" description="Polar residues" evidence="2">
    <location>
        <begin position="897"/>
        <end position="930"/>
    </location>
</feature>
<feature type="compositionally biased region" description="Low complexity" evidence="2">
    <location>
        <begin position="872"/>
        <end position="884"/>
    </location>
</feature>
<dbReference type="Pfam" id="PF13976">
    <property type="entry name" value="gag_pre-integrs"/>
    <property type="match status" value="1"/>
</dbReference>
<dbReference type="InterPro" id="IPR057670">
    <property type="entry name" value="SH3_retrovirus"/>
</dbReference>
<dbReference type="GO" id="GO:0004190">
    <property type="term" value="F:aspartic-type endopeptidase activity"/>
    <property type="evidence" value="ECO:0007669"/>
    <property type="project" value="UniProtKB-KW"/>
</dbReference>
<dbReference type="GO" id="GO:0003676">
    <property type="term" value="F:nucleic acid binding"/>
    <property type="evidence" value="ECO:0007669"/>
    <property type="project" value="InterPro"/>
</dbReference>
<evidence type="ECO:0000256" key="1">
    <source>
        <dbReference type="ARBA" id="ARBA00022750"/>
    </source>
</evidence>
<sequence length="1510" mass="167310">MATPPFSPLNFEQPSNSQAATGDSTTSATIHTQSVPVQPISHSIRAPSSFHGAVNSTNPFLSSSNYTIPSNNSTNPFLSSSNYTFPFSNSHLGNFRAPFPTPNFAVNPTENSTLPSNTSPMVFLTLPVHTKLSRSNFLAWRSQVEPLLHEYGLISFITSPPPSPSAINPATGQLQMHPDYLCWYKQDQMVLAWLRTSLSEQILAQVVSYSNSFDLWRYLTQSYSATSRARLTELKKKLQSVTKGSGSCEDFIQKIRAIADELSFIGSPLAEEDLVLAVLGGLGSEYNSFVMAVNSRAEPATFAEVQSLVLSHETLLQAQVPSTSLLPSSSNPSAFYAQNNNGFTRSNNSSRGGYRQNKGRGFSGRPPHNTSRGGGRSVSQSTAIHPPNSGQTGKVSTDTSSQDNNETCQICFKKGHTARVCWWRCDMRYTDDYNAPQAPSSFSGPPQAHVAQTSTPSTASPDWFLDSGATHHITSDINNLSSFEPYAGPDRLQIGDGQGMHISHIGSMDCLTSTVLLQAMVHNGLYNISAPQNCLPQALIGERVTADTWHLRFGHPSLATSRKILVNNALPCTSKDLHLCNDCNLAKSHKLPFSISSSVTHAPLDIIHADVWGPAPVVTSNGFKYYVIFIDDFTKFSWIFFLHSKDEVVTVFSRFKLQVENLFSSTIKILRTDGGTEFKPITRLFPQLVHQITCPYTPEQNGVAERKHRHVIELSLATISHASIPLTLWDEVFSSIVYLINRLPPSNSTDLSPYELLFQRSPNYLELRVLGSLCFPFTRPYNQHKLQPRSVACVFIGYAMSQKGYKCYHPSTGRIFVSRHVIFNEQVFPFRDSQEHSTITTPATSQQFLWTLPIPVSVAGPQHVPAEPTIVAEPTTSTEPATSSQRESPVGSDDLAQPTTPLSPSGSTESTQVSQRVSNSNSPARLSDQITETVSSSSTASNLPSSTDNSMIPLSSTTVPSSSSNLNAHPMTTRSKDHTRRPRIFPDFAAYLTTVPAESDPMTFAQASKFPHWQQTMSKELHALAQNKTWVLVPPPSNHNVVGCKWIFKTKRHADGTIERYKARLVAKGFTQEEGVDYFDTFSPVIRPTTIRIVLSIAVSQKWPIRQLDINNAFLHGDLHETVYMHQPPGFSDAQFPSHVCLLKKAIYGLKQSPRAWFHTLSTALTEFGFHGSKFDPSLFVSHHDNQVLIVLVYVDDIIVTGNNHEGVSKLIHTLQHRFSLKDLGNLSFFLGIAVQPCRDGILLTQKQYVLDLLCRTHMTNAQPVSTPMAVNTSLSKFDGDPFHDPKLYRAVVGALQYVTITRPDITFPVNKCSQFMHSPTTMHWSAVKRILRYLKGSIDHGLQFKQASSLSLHAYSDSDWAGCPDDRRSTSAFCIYLGSNLISWSSKKQLTVSKSSTEAEYRSLALAGAELIWVQYILHELHIPISSTPVLWCDNIGATYLASNPMFHARTKHVEIDFHFIRERVVTKQLMIKFICSKDHIADGLTKGLTTARFLDIRHKLMVLPVPSA</sequence>
<organism evidence="4 5">
    <name type="scientific">Rhynchospora tenuis</name>
    <dbReference type="NCBI Taxonomy" id="198213"/>
    <lineage>
        <taxon>Eukaryota</taxon>
        <taxon>Viridiplantae</taxon>
        <taxon>Streptophyta</taxon>
        <taxon>Embryophyta</taxon>
        <taxon>Tracheophyta</taxon>
        <taxon>Spermatophyta</taxon>
        <taxon>Magnoliopsida</taxon>
        <taxon>Liliopsida</taxon>
        <taxon>Poales</taxon>
        <taxon>Cyperaceae</taxon>
        <taxon>Cyperoideae</taxon>
        <taxon>Rhynchosporeae</taxon>
        <taxon>Rhynchospora</taxon>
    </lineage>
</organism>
<dbReference type="PROSITE" id="PS50994">
    <property type="entry name" value="INTEGRASE"/>
    <property type="match status" value="1"/>
</dbReference>
<protein>
    <recommendedName>
        <fullName evidence="3">Integrase catalytic domain-containing protein</fullName>
    </recommendedName>
</protein>
<dbReference type="EMBL" id="JAMRDG010000001">
    <property type="protein sequence ID" value="KAJ3708372.1"/>
    <property type="molecule type" value="Genomic_DNA"/>
</dbReference>
<reference evidence="4 5" key="1">
    <citation type="journal article" date="2022" name="Cell">
        <title>Repeat-based holocentromeres influence genome architecture and karyotype evolution.</title>
        <authorList>
            <person name="Hofstatter P.G."/>
            <person name="Thangavel G."/>
            <person name="Lux T."/>
            <person name="Neumann P."/>
            <person name="Vondrak T."/>
            <person name="Novak P."/>
            <person name="Zhang M."/>
            <person name="Costa L."/>
            <person name="Castellani M."/>
            <person name="Scott A."/>
            <person name="Toegelov H."/>
            <person name="Fuchs J."/>
            <person name="Mata-Sucre Y."/>
            <person name="Dias Y."/>
            <person name="Vanzela A.L.L."/>
            <person name="Huettel B."/>
            <person name="Almeida C.C.S."/>
            <person name="Simkova H."/>
            <person name="Souza G."/>
            <person name="Pedrosa-Harand A."/>
            <person name="Macas J."/>
            <person name="Mayer K.F.X."/>
            <person name="Houben A."/>
            <person name="Marques A."/>
        </authorList>
    </citation>
    <scope>NUCLEOTIDE SEQUENCE [LARGE SCALE GENOMIC DNA]</scope>
    <source>
        <strain evidence="4">RhyTen1mFocal</strain>
    </source>
</reference>
<keyword evidence="5" id="KW-1185">Reference proteome</keyword>
<dbReference type="PANTHER" id="PTHR11439">
    <property type="entry name" value="GAG-POL-RELATED RETROTRANSPOSON"/>
    <property type="match status" value="1"/>
</dbReference>
<dbReference type="GO" id="GO:0015074">
    <property type="term" value="P:DNA integration"/>
    <property type="evidence" value="ECO:0007669"/>
    <property type="project" value="InterPro"/>
</dbReference>
<feature type="compositionally biased region" description="Polar residues" evidence="2">
    <location>
        <begin position="336"/>
        <end position="351"/>
    </location>
</feature>
<dbReference type="Pfam" id="PF25597">
    <property type="entry name" value="SH3_retrovirus"/>
    <property type="match status" value="1"/>
</dbReference>
<comment type="caution">
    <text evidence="4">The sequence shown here is derived from an EMBL/GenBank/DDBJ whole genome shotgun (WGS) entry which is preliminary data.</text>
</comment>
<dbReference type="Pfam" id="PF22936">
    <property type="entry name" value="Pol_BBD"/>
    <property type="match status" value="1"/>
</dbReference>
<dbReference type="Gene3D" id="3.30.420.10">
    <property type="entry name" value="Ribonuclease H-like superfamily/Ribonuclease H"/>
    <property type="match status" value="1"/>
</dbReference>
<evidence type="ECO:0000313" key="4">
    <source>
        <dbReference type="EMBL" id="KAJ3708372.1"/>
    </source>
</evidence>
<dbReference type="Proteomes" id="UP001210211">
    <property type="component" value="Unassembled WGS sequence"/>
</dbReference>
<dbReference type="InterPro" id="IPR025724">
    <property type="entry name" value="GAG-pre-integrase_dom"/>
</dbReference>
<feature type="domain" description="Integrase catalytic" evidence="3">
    <location>
        <begin position="599"/>
        <end position="761"/>
    </location>
</feature>
<feature type="compositionally biased region" description="Polar residues" evidence="2">
    <location>
        <begin position="10"/>
        <end position="28"/>
    </location>
</feature>
<dbReference type="InterPro" id="IPR013103">
    <property type="entry name" value="RVT_2"/>
</dbReference>
<evidence type="ECO:0000313" key="5">
    <source>
        <dbReference type="Proteomes" id="UP001210211"/>
    </source>
</evidence>